<feature type="signal peptide" evidence="1">
    <location>
        <begin position="1"/>
        <end position="22"/>
    </location>
</feature>
<reference evidence="3" key="1">
    <citation type="journal article" date="2022" name="ISME J.">
        <title>Genetic and phylogenetic analysis of dissimilatory iodate-reducing bacteria identifies potential niches across the world's oceans.</title>
        <authorList>
            <person name="Reyes-Umana V."/>
            <person name="Henning Z."/>
            <person name="Lee K."/>
            <person name="Barnum T.P."/>
            <person name="Coates J.D."/>
        </authorList>
    </citation>
    <scope>NUCLEOTIDE SEQUENCE [LARGE SCALE GENOMIC DNA]</scope>
    <source>
        <strain evidence="3">IR12</strain>
    </source>
</reference>
<keyword evidence="1" id="KW-0732">Signal</keyword>
<evidence type="ECO:0000313" key="3">
    <source>
        <dbReference type="Proteomes" id="UP000694660"/>
    </source>
</evidence>
<keyword evidence="3" id="KW-1185">Reference proteome</keyword>
<evidence type="ECO:0000313" key="2">
    <source>
        <dbReference type="EMBL" id="MBT0962721.1"/>
    </source>
</evidence>
<dbReference type="EMBL" id="JAEKFT010000019">
    <property type="protein sequence ID" value="MBT0962721.1"/>
    <property type="molecule type" value="Genomic_DNA"/>
</dbReference>
<dbReference type="RefSeq" id="WP_214362671.1">
    <property type="nucleotide sequence ID" value="NZ_JAEKFT010000019.1"/>
</dbReference>
<organism evidence="2 3">
    <name type="scientific">Denitromonas iodatirespirans</name>
    <dbReference type="NCBI Taxonomy" id="2795389"/>
    <lineage>
        <taxon>Bacteria</taxon>
        <taxon>Pseudomonadati</taxon>
        <taxon>Pseudomonadota</taxon>
        <taxon>Betaproteobacteria</taxon>
        <taxon>Rhodocyclales</taxon>
        <taxon>Zoogloeaceae</taxon>
        <taxon>Denitromonas</taxon>
    </lineage>
</organism>
<proteinExistence type="predicted"/>
<dbReference type="AlphaFoldDB" id="A0A944DCU7"/>
<evidence type="ECO:0008006" key="4">
    <source>
        <dbReference type="Google" id="ProtNLM"/>
    </source>
</evidence>
<evidence type="ECO:0000256" key="1">
    <source>
        <dbReference type="SAM" id="SignalP"/>
    </source>
</evidence>
<sequence length="165" mass="17338">MNKRQIGLWGALAATLAATWWASTVPSEEPAEPATELRAAPARASRAPAQGVDLAPLAAARPAFADTAPPVFGVPPPPPPSARRAADAAPVRPRAPAMPFSYVGALTEADGQRTVFLLDGDRLVTARVGEVIAGRYRLDTIDEHGLSLTYLPLKETQRISLATAP</sequence>
<gene>
    <name evidence="2" type="ORF">I8J34_16190</name>
</gene>
<dbReference type="Proteomes" id="UP000694660">
    <property type="component" value="Unassembled WGS sequence"/>
</dbReference>
<comment type="caution">
    <text evidence="2">The sequence shown here is derived from an EMBL/GenBank/DDBJ whole genome shotgun (WGS) entry which is preliminary data.</text>
</comment>
<feature type="chain" id="PRO_5037276819" description="Secretion system X translation initiation factor" evidence="1">
    <location>
        <begin position="23"/>
        <end position="165"/>
    </location>
</feature>
<protein>
    <recommendedName>
        <fullName evidence="4">Secretion system X translation initiation factor</fullName>
    </recommendedName>
</protein>
<name>A0A944DCU7_DENI1</name>
<accession>A0A944DCU7</accession>